<comment type="similarity">
    <text evidence="2 5">Belongs to the ORC2 family.</text>
</comment>
<organism evidence="9 10">
    <name type="scientific">Elliptochloris bilobata</name>
    <dbReference type="NCBI Taxonomy" id="381761"/>
    <lineage>
        <taxon>Eukaryota</taxon>
        <taxon>Viridiplantae</taxon>
        <taxon>Chlorophyta</taxon>
        <taxon>core chlorophytes</taxon>
        <taxon>Trebouxiophyceae</taxon>
        <taxon>Trebouxiophyceae incertae sedis</taxon>
        <taxon>Elliptochloris clade</taxon>
        <taxon>Elliptochloris</taxon>
    </lineage>
</organism>
<feature type="domain" description="Origin recognition complex subunit 2 winged-helix" evidence="8">
    <location>
        <begin position="390"/>
        <end position="447"/>
    </location>
</feature>
<evidence type="ECO:0000256" key="2">
    <source>
        <dbReference type="ARBA" id="ARBA00007421"/>
    </source>
</evidence>
<evidence type="ECO:0000259" key="8">
    <source>
        <dbReference type="Pfam" id="PF24882"/>
    </source>
</evidence>
<dbReference type="Pfam" id="PF24882">
    <property type="entry name" value="WHD_ORC2"/>
    <property type="match status" value="1"/>
</dbReference>
<dbReference type="GO" id="GO:0006260">
    <property type="term" value="P:DNA replication"/>
    <property type="evidence" value="ECO:0007669"/>
    <property type="project" value="UniProtKB-UniRule"/>
</dbReference>
<accession>A0AAW1SHG0</accession>
<dbReference type="InterPro" id="IPR025461">
    <property type="entry name" value="ABA4-like"/>
</dbReference>
<reference evidence="9 10" key="1">
    <citation type="journal article" date="2024" name="Nat. Commun.">
        <title>Phylogenomics reveals the evolutionary origins of lichenization in chlorophyte algae.</title>
        <authorList>
            <person name="Puginier C."/>
            <person name="Libourel C."/>
            <person name="Otte J."/>
            <person name="Skaloud P."/>
            <person name="Haon M."/>
            <person name="Grisel S."/>
            <person name="Petersen M."/>
            <person name="Berrin J.G."/>
            <person name="Delaux P.M."/>
            <person name="Dal Grande F."/>
            <person name="Keller J."/>
        </authorList>
    </citation>
    <scope>NUCLEOTIDE SEQUENCE [LARGE SCALE GENOMIC DNA]</scope>
    <source>
        <strain evidence="9 10">SAG 245.80</strain>
    </source>
</reference>
<comment type="subunit">
    <text evidence="5">Component of the origin recognition complex (ORC).</text>
</comment>
<evidence type="ECO:0000256" key="3">
    <source>
        <dbReference type="ARBA" id="ARBA00022705"/>
    </source>
</evidence>
<comment type="subcellular location">
    <subcellularLocation>
        <location evidence="1 5">Nucleus</location>
    </subcellularLocation>
</comment>
<evidence type="ECO:0000256" key="5">
    <source>
        <dbReference type="RuleBase" id="RU368084"/>
    </source>
</evidence>
<evidence type="ECO:0000313" key="10">
    <source>
        <dbReference type="Proteomes" id="UP001445335"/>
    </source>
</evidence>
<dbReference type="GO" id="GO:0003688">
    <property type="term" value="F:DNA replication origin binding"/>
    <property type="evidence" value="ECO:0007669"/>
    <property type="project" value="UniProtKB-UniRule"/>
</dbReference>
<proteinExistence type="inferred from homology"/>
<sequence length="463" mass="50422">MMDARPPVQRRAQKRTVQAAGLPVSADTVLTTATLAVIPVYVLMLAQPRLAKRLLNSPAVFATGAAAHTALLLSWLQSGALAVVLAALRSCSPLPSMGRVTAAFLQAEVTALAWFHLLLLDLFQARSVFLSGLSESVPTGKKQDASGPALADLHDDVPDVEHPRRALASLPVKHVNDKAALMAEYEQCFPKWRFQLREGFSLLLYGFGSKRVLLERFAVDELLDGGVLAVNGLVPGLSARGLLLRVASAMRLPRSGSSHAILQSIRDLPAEPPMYVVIHNVEGSGLRPPDAQAMLSELAACACIGLVASMDNVNTPLLWDKQVAARFNWLYHDATTYAPYMTESMHVPSLLLGRKEVRQAAGAATVLRTLVPNARAIFRLLAEFQMADDEDGGIAFPHLFRLCRERFLVGNELGLRAHLTEFRDHELLQTRRAPDGTDLLSVPMEDDALRRLLQDMDASGEVS</sequence>
<keyword evidence="6" id="KW-1133">Transmembrane helix</keyword>
<dbReference type="AlphaFoldDB" id="A0AAW1SHG0"/>
<gene>
    <name evidence="9" type="ORF">WJX81_003690</name>
</gene>
<dbReference type="PANTHER" id="PTHR14052:SF0">
    <property type="entry name" value="ORIGIN RECOGNITION COMPLEX SUBUNIT 2"/>
    <property type="match status" value="1"/>
</dbReference>
<keyword evidence="6" id="KW-0472">Membrane</keyword>
<feature type="transmembrane region" description="Helical" evidence="6">
    <location>
        <begin position="21"/>
        <end position="46"/>
    </location>
</feature>
<evidence type="ECO:0000259" key="7">
    <source>
        <dbReference type="Pfam" id="PF04084"/>
    </source>
</evidence>
<keyword evidence="6" id="KW-0812">Transmembrane</keyword>
<dbReference type="GO" id="GO:0005664">
    <property type="term" value="C:nuclear origin of replication recognition complex"/>
    <property type="evidence" value="ECO:0007669"/>
    <property type="project" value="UniProtKB-UniRule"/>
</dbReference>
<evidence type="ECO:0000256" key="6">
    <source>
        <dbReference type="SAM" id="Phobius"/>
    </source>
</evidence>
<keyword evidence="4 5" id="KW-0539">Nucleus</keyword>
<dbReference type="Pfam" id="PF14108">
    <property type="entry name" value="ABA4-like"/>
    <property type="match status" value="1"/>
</dbReference>
<dbReference type="Proteomes" id="UP001445335">
    <property type="component" value="Unassembled WGS sequence"/>
</dbReference>
<evidence type="ECO:0000313" key="9">
    <source>
        <dbReference type="EMBL" id="KAK9845335.1"/>
    </source>
</evidence>
<keyword evidence="3 5" id="KW-0235">DNA replication</keyword>
<dbReference type="InterPro" id="IPR056773">
    <property type="entry name" value="WHD_ORC2"/>
</dbReference>
<comment type="function">
    <text evidence="5">Component of the origin recognition complex (ORC) that binds origins of replication. DNA-binding is ATP-dependent. ORC is required to assemble the pre-replication complex necessary to initiate DNA replication.</text>
</comment>
<evidence type="ECO:0000256" key="4">
    <source>
        <dbReference type="ARBA" id="ARBA00023242"/>
    </source>
</evidence>
<feature type="domain" description="Origin recognition complex subunit 2 RecA-like" evidence="7">
    <location>
        <begin position="178"/>
        <end position="334"/>
    </location>
</feature>
<dbReference type="EMBL" id="JALJOU010000003">
    <property type="protein sequence ID" value="KAK9845335.1"/>
    <property type="molecule type" value="Genomic_DNA"/>
</dbReference>
<dbReference type="Pfam" id="PF04084">
    <property type="entry name" value="RecA-like_ORC2"/>
    <property type="match status" value="1"/>
</dbReference>
<dbReference type="InterPro" id="IPR056772">
    <property type="entry name" value="RecA-like_ORC2"/>
</dbReference>
<keyword evidence="10" id="KW-1185">Reference proteome</keyword>
<name>A0AAW1SHG0_9CHLO</name>
<dbReference type="PANTHER" id="PTHR14052">
    <property type="entry name" value="ORIGIN RECOGNITION COMPLEX SUBUNIT 2"/>
    <property type="match status" value="1"/>
</dbReference>
<evidence type="ECO:0000256" key="1">
    <source>
        <dbReference type="ARBA" id="ARBA00004123"/>
    </source>
</evidence>
<dbReference type="InterPro" id="IPR007220">
    <property type="entry name" value="ORC2"/>
</dbReference>
<protein>
    <recommendedName>
        <fullName evidence="5">Origin recognition complex subunit 2</fullName>
    </recommendedName>
</protein>
<comment type="caution">
    <text evidence="9">The sequence shown here is derived from an EMBL/GenBank/DDBJ whole genome shotgun (WGS) entry which is preliminary data.</text>
</comment>